<dbReference type="EMBL" id="DVOJ01000001">
    <property type="protein sequence ID" value="HIV00991.1"/>
    <property type="molecule type" value="Genomic_DNA"/>
</dbReference>
<feature type="compositionally biased region" description="Basic and acidic residues" evidence="1">
    <location>
        <begin position="86"/>
        <end position="97"/>
    </location>
</feature>
<feature type="region of interest" description="Disordered" evidence="1">
    <location>
        <begin position="72"/>
        <end position="117"/>
    </location>
</feature>
<name>A0A9D1NEB4_9FIRM</name>
<evidence type="ECO:0000313" key="3">
    <source>
        <dbReference type="Proteomes" id="UP000886861"/>
    </source>
</evidence>
<dbReference type="Proteomes" id="UP000886861">
    <property type="component" value="Unassembled WGS sequence"/>
</dbReference>
<dbReference type="AlphaFoldDB" id="A0A9D1NEB4"/>
<protein>
    <submittedName>
        <fullName evidence="2">Uncharacterized protein</fullName>
    </submittedName>
</protein>
<evidence type="ECO:0000313" key="2">
    <source>
        <dbReference type="EMBL" id="HIV00991.1"/>
    </source>
</evidence>
<accession>A0A9D1NEB4</accession>
<reference evidence="2" key="1">
    <citation type="submission" date="2020-10" db="EMBL/GenBank/DDBJ databases">
        <authorList>
            <person name="Gilroy R."/>
        </authorList>
    </citation>
    <scope>NUCLEOTIDE SEQUENCE</scope>
    <source>
        <strain evidence="2">CHK186-9395</strain>
    </source>
</reference>
<comment type="caution">
    <text evidence="2">The sequence shown here is derived from an EMBL/GenBank/DDBJ whole genome shotgun (WGS) entry which is preliminary data.</text>
</comment>
<evidence type="ECO:0000256" key="1">
    <source>
        <dbReference type="SAM" id="MobiDB-lite"/>
    </source>
</evidence>
<gene>
    <name evidence="2" type="ORF">IAA62_00290</name>
</gene>
<proteinExistence type="predicted"/>
<sequence length="117" mass="12961">MGKFKDIFKGLTGLIGDLFRDTEVSKGFEEAGGIDGMTIHARGGNASDVKAFKTAKERYQALKAQEYVDGKGEIIRDPNGNPIPERNADGSVRRDMNGRVVYQRGPRKPSPYDFPIR</sequence>
<reference evidence="2" key="2">
    <citation type="journal article" date="2021" name="PeerJ">
        <title>Extensive microbial diversity within the chicken gut microbiome revealed by metagenomics and culture.</title>
        <authorList>
            <person name="Gilroy R."/>
            <person name="Ravi A."/>
            <person name="Getino M."/>
            <person name="Pursley I."/>
            <person name="Horton D.L."/>
            <person name="Alikhan N.F."/>
            <person name="Baker D."/>
            <person name="Gharbi K."/>
            <person name="Hall N."/>
            <person name="Watson M."/>
            <person name="Adriaenssens E.M."/>
            <person name="Foster-Nyarko E."/>
            <person name="Jarju S."/>
            <person name="Secka A."/>
            <person name="Antonio M."/>
            <person name="Oren A."/>
            <person name="Chaudhuri R.R."/>
            <person name="La Ragione R."/>
            <person name="Hildebrand F."/>
            <person name="Pallen M.J."/>
        </authorList>
    </citation>
    <scope>NUCLEOTIDE SEQUENCE</scope>
    <source>
        <strain evidence="2">CHK186-9395</strain>
    </source>
</reference>
<organism evidence="2 3">
    <name type="scientific">Candidatus Caccopulliclostridium gallistercoris</name>
    <dbReference type="NCBI Taxonomy" id="2840719"/>
    <lineage>
        <taxon>Bacteria</taxon>
        <taxon>Bacillati</taxon>
        <taxon>Bacillota</taxon>
        <taxon>Clostridia</taxon>
        <taxon>Candidatus Caccopulliclostridium</taxon>
    </lineage>
</organism>